<dbReference type="AlphaFoldDB" id="A0A6J2W1V1"/>
<feature type="compositionally biased region" description="Polar residues" evidence="1">
    <location>
        <begin position="330"/>
        <end position="339"/>
    </location>
</feature>
<sequence>MTSKRILISGTVLSLQDKHVFYPSCKNCFSRLRIQRLKSRSECHKCGFSCEPQHAAYRYRLLLKVSRNRDIFNVTVFGSCLNHLFGTSADGLQRLVAELEKTQSSEHIKQLFSKAVEDCFIGRCFIFGIKISCIQREENFLSKKASWLDLKTHRGQFVANQIISSSDAAVGITVAAYLESLLQADSALSSAYVPLRHEEEEEVLNSFEYTLPSSWRSHSEHSKGVITLQSPWQKLPGICLSPSQQQEPTLQESKRDSIISSTLHSKCATIKKTFSGFPTEGLSLRFKSPHAPFGCDIQPTTPDRPRLILRPADHNTSGKTPPSFKLSPGQKGQTKPSGQHQVNAHLAELGHSVATEFSSEVTLGTQSRKTGLIPLCNVTNLARKRKNKHGLHPLKTLSKESCCKGEIPIGHTPEALRDTQMTKSSREKRRTTKDNHDVLCLQERLRYSNSEGQDISSFQYNFIKTPLSKTLESRKNNNQNCNEELVQDFEQNLPCKIKTTIHQSTFSDCADDFSRYDFSADLFCDSQNGLNPGTSDVATMGPFVLNEMWENSERRHFELDHSYTHYFIPFSQSTPVSHGHDPRPLEWRSRNLKIQSDLHCVNQENPETKAADVSKMKKVYRGIVEETCVLNSMLCLSHTENNDGEWSRDLFTNSF</sequence>
<evidence type="ECO:0000313" key="3">
    <source>
        <dbReference type="Proteomes" id="UP000504632"/>
    </source>
</evidence>
<evidence type="ECO:0000256" key="1">
    <source>
        <dbReference type="SAM" id="MobiDB-lite"/>
    </source>
</evidence>
<keyword evidence="3" id="KW-1185">Reference proteome</keyword>
<dbReference type="SUPFAM" id="SSF50249">
    <property type="entry name" value="Nucleic acid-binding proteins"/>
    <property type="match status" value="1"/>
</dbReference>
<reference evidence="4" key="1">
    <citation type="submission" date="2025-08" db="UniProtKB">
        <authorList>
            <consortium name="RefSeq"/>
        </authorList>
    </citation>
    <scope>IDENTIFICATION</scope>
</reference>
<dbReference type="Proteomes" id="UP000504632">
    <property type="component" value="Chromosome 8"/>
</dbReference>
<dbReference type="GO" id="GO:0005634">
    <property type="term" value="C:nucleus"/>
    <property type="evidence" value="ECO:0007669"/>
    <property type="project" value="TreeGrafter"/>
</dbReference>
<dbReference type="GO" id="GO:0005737">
    <property type="term" value="C:cytoplasm"/>
    <property type="evidence" value="ECO:0007669"/>
    <property type="project" value="TreeGrafter"/>
</dbReference>
<proteinExistence type="predicted"/>
<dbReference type="GO" id="GO:1902230">
    <property type="term" value="P:negative regulation of intrinsic apoptotic signaling pathway in response to DNA damage"/>
    <property type="evidence" value="ECO:0007669"/>
    <property type="project" value="InterPro"/>
</dbReference>
<accession>A0A6J2W1V1</accession>
<evidence type="ECO:0000313" key="4">
    <source>
        <dbReference type="RefSeq" id="XP_030638178.1"/>
    </source>
</evidence>
<organism evidence="3 4">
    <name type="scientific">Chanos chanos</name>
    <name type="common">Milkfish</name>
    <name type="synonym">Mugil chanos</name>
    <dbReference type="NCBI Taxonomy" id="29144"/>
    <lineage>
        <taxon>Eukaryota</taxon>
        <taxon>Metazoa</taxon>
        <taxon>Chordata</taxon>
        <taxon>Craniata</taxon>
        <taxon>Vertebrata</taxon>
        <taxon>Euteleostomi</taxon>
        <taxon>Actinopterygii</taxon>
        <taxon>Neopterygii</taxon>
        <taxon>Teleostei</taxon>
        <taxon>Ostariophysi</taxon>
        <taxon>Gonorynchiformes</taxon>
        <taxon>Chanidae</taxon>
        <taxon>Chanos</taxon>
    </lineage>
</organism>
<dbReference type="PANTHER" id="PTHR35537:SF1">
    <property type="entry name" value="DNA DAMAGE-INDUCED APOPTOSIS SUPPRESSOR PROTEIN"/>
    <property type="match status" value="1"/>
</dbReference>
<dbReference type="InterPro" id="IPR013955">
    <property type="entry name" value="Rep_factor-A_C"/>
</dbReference>
<dbReference type="InterPro" id="IPR043522">
    <property type="entry name" value="DDIAS"/>
</dbReference>
<evidence type="ECO:0000259" key="2">
    <source>
        <dbReference type="Pfam" id="PF08646"/>
    </source>
</evidence>
<dbReference type="RefSeq" id="XP_030638178.1">
    <property type="nucleotide sequence ID" value="XM_030782318.1"/>
</dbReference>
<feature type="region of interest" description="Disordered" evidence="1">
    <location>
        <begin position="293"/>
        <end position="339"/>
    </location>
</feature>
<feature type="domain" description="Replication factor A C-terminal" evidence="2">
    <location>
        <begin position="8"/>
        <end position="111"/>
    </location>
</feature>
<dbReference type="InParanoid" id="A0A6J2W1V1"/>
<gene>
    <name evidence="4" type="primary">ddias</name>
</gene>
<dbReference type="CTD" id="220042"/>
<dbReference type="InterPro" id="IPR012340">
    <property type="entry name" value="NA-bd_OB-fold"/>
</dbReference>
<protein>
    <submittedName>
        <fullName evidence="4">Uncharacterized protein ddias</fullName>
    </submittedName>
</protein>
<dbReference type="GeneID" id="115818827"/>
<dbReference type="Pfam" id="PF08646">
    <property type="entry name" value="Rep_fac-A_C"/>
    <property type="match status" value="1"/>
</dbReference>
<dbReference type="Gene3D" id="2.40.50.140">
    <property type="entry name" value="Nucleic acid-binding proteins"/>
    <property type="match status" value="1"/>
</dbReference>
<name>A0A6J2W1V1_CHACN</name>
<dbReference type="PANTHER" id="PTHR35537">
    <property type="entry name" value="DNA DAMAGE-INDUCIBLE APOPTOSIS SUPPRESSOR PROTEIN DDIAS"/>
    <property type="match status" value="1"/>
</dbReference>
<dbReference type="OrthoDB" id="9948238at2759"/>